<dbReference type="AlphaFoldDB" id="D5RQV4"/>
<dbReference type="Proteomes" id="UP000005324">
    <property type="component" value="Unassembled WGS sequence"/>
</dbReference>
<proteinExistence type="predicted"/>
<dbReference type="HOGENOM" id="CLU_1685265_0_0_5"/>
<dbReference type="RefSeq" id="WP_007002496.1">
    <property type="nucleotide sequence ID" value="NZ_GG770777.1"/>
</dbReference>
<evidence type="ECO:0000313" key="3">
    <source>
        <dbReference type="Proteomes" id="UP000005324"/>
    </source>
</evidence>
<feature type="region of interest" description="Disordered" evidence="1">
    <location>
        <begin position="63"/>
        <end position="88"/>
    </location>
</feature>
<sequence>MKEQFDVAGGGHVWSVVLDPDARPPLASWFGRGPTGRLLGPFARGGLVELAVADDVRKFGDKAATAKREGSVPEEPASAQPTSADPVGPAFLEARASADPDWRIWRIEQADGGECFIVAGPEALLPDLFPEEIFESWEEASNAIDEVPGNGPGGPR</sequence>
<evidence type="ECO:0000313" key="2">
    <source>
        <dbReference type="EMBL" id="EFH10354.1"/>
    </source>
</evidence>
<name>D5RQV4_9PROT</name>
<evidence type="ECO:0000256" key="1">
    <source>
        <dbReference type="SAM" id="MobiDB-lite"/>
    </source>
</evidence>
<keyword evidence="3" id="KW-1185">Reference proteome</keyword>
<gene>
    <name evidence="2" type="ORF">HMPREF0731_3466</name>
</gene>
<accession>D5RQV4</accession>
<comment type="caution">
    <text evidence="2">The sequence shown here is derived from an EMBL/GenBank/DDBJ whole genome shotgun (WGS) entry which is preliminary data.</text>
</comment>
<reference evidence="2 3" key="1">
    <citation type="submission" date="2010-04" db="EMBL/GenBank/DDBJ databases">
        <authorList>
            <person name="Qin X."/>
            <person name="Bachman B."/>
            <person name="Battles P."/>
            <person name="Bell A."/>
            <person name="Bess C."/>
            <person name="Bickham C."/>
            <person name="Chaboub L."/>
            <person name="Chen D."/>
            <person name="Coyle M."/>
            <person name="Deiros D.R."/>
            <person name="Dinh H."/>
            <person name="Forbes L."/>
            <person name="Fowler G."/>
            <person name="Francisco L."/>
            <person name="Fu Q."/>
            <person name="Gubbala S."/>
            <person name="Hale W."/>
            <person name="Han Y."/>
            <person name="Hemphill L."/>
            <person name="Highlander S.K."/>
            <person name="Hirani K."/>
            <person name="Hogues M."/>
            <person name="Jackson L."/>
            <person name="Jakkamsetti A."/>
            <person name="Javaid M."/>
            <person name="Jiang H."/>
            <person name="Korchina V."/>
            <person name="Kovar C."/>
            <person name="Lara F."/>
            <person name="Lee S."/>
            <person name="Mata R."/>
            <person name="Mathew T."/>
            <person name="Moen C."/>
            <person name="Morales K."/>
            <person name="Munidasa M."/>
            <person name="Nazareth L."/>
            <person name="Ngo R."/>
            <person name="Nguyen L."/>
            <person name="Okwuonu G."/>
            <person name="Ongeri F."/>
            <person name="Patil S."/>
            <person name="Petrosino J."/>
            <person name="Pham C."/>
            <person name="Pham P."/>
            <person name="Pu L.-L."/>
            <person name="Puazo M."/>
            <person name="Raj R."/>
            <person name="Reid J."/>
            <person name="Rouhana J."/>
            <person name="Saada N."/>
            <person name="Shang Y."/>
            <person name="Simmons D."/>
            <person name="Thornton R."/>
            <person name="Warren J."/>
            <person name="Weissenberger G."/>
            <person name="Zhang J."/>
            <person name="Zhang L."/>
            <person name="Zhou C."/>
            <person name="Zhu D."/>
            <person name="Muzny D."/>
            <person name="Worley K."/>
            <person name="Gibbs R."/>
        </authorList>
    </citation>
    <scope>NUCLEOTIDE SEQUENCE [LARGE SCALE GENOMIC DNA]</scope>
    <source>
        <strain evidence="2 3">ATCC 49957</strain>
    </source>
</reference>
<protein>
    <submittedName>
        <fullName evidence="2">Uncharacterized protein</fullName>
    </submittedName>
</protein>
<dbReference type="EMBL" id="ADVL01000677">
    <property type="protein sequence ID" value="EFH10354.1"/>
    <property type="molecule type" value="Genomic_DNA"/>
</dbReference>
<organism evidence="2 3">
    <name type="scientific">Pseudoroseomonas cervicalis ATCC 49957</name>
    <dbReference type="NCBI Taxonomy" id="525371"/>
    <lineage>
        <taxon>Bacteria</taxon>
        <taxon>Pseudomonadati</taxon>
        <taxon>Pseudomonadota</taxon>
        <taxon>Alphaproteobacteria</taxon>
        <taxon>Acetobacterales</taxon>
        <taxon>Roseomonadaceae</taxon>
        <taxon>Roseomonas</taxon>
    </lineage>
</organism>